<evidence type="ECO:0000313" key="2">
    <source>
        <dbReference type="EMBL" id="EKE25991.1"/>
    </source>
</evidence>
<feature type="domain" description="Nudix hydrolase" evidence="1">
    <location>
        <begin position="13"/>
        <end position="142"/>
    </location>
</feature>
<dbReference type="AlphaFoldDB" id="K2F4D9"/>
<dbReference type="InterPro" id="IPR000086">
    <property type="entry name" value="NUDIX_hydrolase_dom"/>
</dbReference>
<evidence type="ECO:0000259" key="1">
    <source>
        <dbReference type="PROSITE" id="PS51462"/>
    </source>
</evidence>
<dbReference type="Pfam" id="PF00293">
    <property type="entry name" value="NUDIX"/>
    <property type="match status" value="1"/>
</dbReference>
<proteinExistence type="predicted"/>
<dbReference type="PROSITE" id="PS51462">
    <property type="entry name" value="NUDIX"/>
    <property type="match status" value="1"/>
</dbReference>
<gene>
    <name evidence="2" type="ORF">ACD_4C00481G0006</name>
</gene>
<comment type="caution">
    <text evidence="2">The sequence shown here is derived from an EMBL/GenBank/DDBJ whole genome shotgun (WGS) entry which is preliminary data.</text>
</comment>
<protein>
    <recommendedName>
        <fullName evidence="1">Nudix hydrolase domain-containing protein</fullName>
    </recommendedName>
</protein>
<accession>K2F4D9</accession>
<dbReference type="CDD" id="cd02883">
    <property type="entry name" value="NUDIX_Hydrolase"/>
    <property type="match status" value="1"/>
</dbReference>
<organism evidence="2">
    <name type="scientific">uncultured bacterium</name>
    <name type="common">gcode 4</name>
    <dbReference type="NCBI Taxonomy" id="1234023"/>
    <lineage>
        <taxon>Bacteria</taxon>
        <taxon>environmental samples</taxon>
    </lineage>
</organism>
<sequence length="144" mass="17927">MGIYLEKPEIFNPKFEIVSSFCEFNNEFILLLRQDHKPEPNTLWVPAWKIDEWEDSLQAIKREIKEETWIILEDKDINFYKKIFVKYPTYDFIYYMFYVNFLERPEVIINQKEHKEFIWTNPIDSLQLNLIWWLNECIRLFYKI</sequence>
<dbReference type="Gene3D" id="3.90.79.10">
    <property type="entry name" value="Nucleoside Triphosphate Pyrophosphohydrolase"/>
    <property type="match status" value="1"/>
</dbReference>
<name>K2F4D9_9BACT</name>
<dbReference type="InterPro" id="IPR015797">
    <property type="entry name" value="NUDIX_hydrolase-like_dom_sf"/>
</dbReference>
<dbReference type="EMBL" id="AMFJ01000997">
    <property type="protein sequence ID" value="EKE25991.1"/>
    <property type="molecule type" value="Genomic_DNA"/>
</dbReference>
<dbReference type="SUPFAM" id="SSF55811">
    <property type="entry name" value="Nudix"/>
    <property type="match status" value="1"/>
</dbReference>
<reference evidence="2" key="1">
    <citation type="journal article" date="2012" name="Science">
        <title>Fermentation, hydrogen, and sulfur metabolism in multiple uncultivated bacterial phyla.</title>
        <authorList>
            <person name="Wrighton K.C."/>
            <person name="Thomas B.C."/>
            <person name="Sharon I."/>
            <person name="Miller C.S."/>
            <person name="Castelle C.J."/>
            <person name="VerBerkmoes N.C."/>
            <person name="Wilkins M.J."/>
            <person name="Hettich R.L."/>
            <person name="Lipton M.S."/>
            <person name="Williams K.H."/>
            <person name="Long P.E."/>
            <person name="Banfield J.F."/>
        </authorList>
    </citation>
    <scope>NUCLEOTIDE SEQUENCE [LARGE SCALE GENOMIC DNA]</scope>
</reference>